<protein>
    <recommendedName>
        <fullName evidence="1">Shedu protein SduA C-terminal domain-containing protein</fullName>
    </recommendedName>
</protein>
<keyword evidence="2" id="KW-0614">Plasmid</keyword>
<dbReference type="EMBL" id="KY000038">
    <property type="protein sequence ID" value="ASK43025.1"/>
    <property type="molecule type" value="Genomic_DNA"/>
</dbReference>
<dbReference type="InterPro" id="IPR025359">
    <property type="entry name" value="SduA_C"/>
</dbReference>
<proteinExistence type="predicted"/>
<evidence type="ECO:0000259" key="1">
    <source>
        <dbReference type="Pfam" id="PF14082"/>
    </source>
</evidence>
<dbReference type="AlphaFoldDB" id="A0A2Z2PND2"/>
<evidence type="ECO:0000313" key="2">
    <source>
        <dbReference type="EMBL" id="ASK43025.1"/>
    </source>
</evidence>
<organism evidence="2">
    <name type="scientific">Rhizobium rhizogenes</name>
    <name type="common">Agrobacterium rhizogenes</name>
    <dbReference type="NCBI Taxonomy" id="359"/>
    <lineage>
        <taxon>Bacteria</taxon>
        <taxon>Pseudomonadati</taxon>
        <taxon>Pseudomonadota</taxon>
        <taxon>Alphaproteobacteria</taxon>
        <taxon>Hyphomicrobiales</taxon>
        <taxon>Rhizobiaceae</taxon>
        <taxon>Rhizobium/Agrobacterium group</taxon>
        <taxon>Rhizobium</taxon>
    </lineage>
</organism>
<sequence>MKSFVSLNLDTSILRQNLDELDELLKSESHLKERDQIAPFFKERPHLCAAIGYGNNAVELPNCWASELDLFGDFVCDAASGDTEANAFTLIEFEDAREYSIFTKLEAGKSMKHWSNRFEHGSSQLVDWAWRLSEEKNSSAFRRIFGTNSPTIHLLLIVGRDADLVPDDLDRLRWRANNVAFGGYRMSCFTFDGILASIRRRLLLASQPSEVT</sequence>
<feature type="domain" description="Shedu protein SduA C-terminal" evidence="1">
    <location>
        <begin position="33"/>
        <end position="193"/>
    </location>
</feature>
<reference evidence="2" key="1">
    <citation type="submission" date="2016-10" db="EMBL/GenBank/DDBJ databases">
        <title>Agrobacterium Ti plasmids: Classification based on T-DNA and Vir regions organization.</title>
        <authorList>
            <person name="Nabi N."/>
            <person name="Vial L."/>
            <person name="Ben Hafsa A."/>
            <person name="Chapulliot D."/>
            <person name="Berard A."/>
            <person name="Chauveau A."/>
            <person name="Le Paslier M.-C."/>
            <person name="Harzallah Skhiri F."/>
            <person name="Brunel D."/>
            <person name="Nesme X."/>
            <person name="Chaouachi M."/>
        </authorList>
    </citation>
    <scope>NUCLEOTIDE SEQUENCE</scope>
    <source>
        <strain evidence="2">1724</strain>
        <plasmid evidence="2">pRi_1724</plasmid>
    </source>
</reference>
<name>A0A2Z2PND2_RHIRH</name>
<dbReference type="RefSeq" id="WP_142845036.1">
    <property type="nucleotide sequence ID" value="NC_002575.1"/>
</dbReference>
<geneLocation type="plasmid" evidence="2">
    <name>pRi_1724</name>
</geneLocation>
<dbReference type="Pfam" id="PF14082">
    <property type="entry name" value="SduA_C"/>
    <property type="match status" value="1"/>
</dbReference>
<accession>A0A2Z2PND2</accession>